<proteinExistence type="predicted"/>
<feature type="domain" description="HTH tetR-type" evidence="6">
    <location>
        <begin position="38"/>
        <end position="99"/>
    </location>
</feature>
<feature type="region of interest" description="Disordered" evidence="5">
    <location>
        <begin position="1"/>
        <end position="38"/>
    </location>
</feature>
<protein>
    <submittedName>
        <fullName evidence="7">TetR family transcriptional regulator</fullName>
    </submittedName>
</protein>
<dbReference type="EMBL" id="AYKF01000077">
    <property type="protein sequence ID" value="ROO30193.1"/>
    <property type="molecule type" value="Genomic_DNA"/>
</dbReference>
<name>A0A423PX50_9GAMM</name>
<evidence type="ECO:0000256" key="2">
    <source>
        <dbReference type="ARBA" id="ARBA00023125"/>
    </source>
</evidence>
<dbReference type="InterPro" id="IPR054129">
    <property type="entry name" value="DesT_TetR_C"/>
</dbReference>
<accession>A0A423PX50</accession>
<evidence type="ECO:0000256" key="1">
    <source>
        <dbReference type="ARBA" id="ARBA00023015"/>
    </source>
</evidence>
<dbReference type="InterPro" id="IPR001647">
    <property type="entry name" value="HTH_TetR"/>
</dbReference>
<dbReference type="Proteomes" id="UP000285123">
    <property type="component" value="Unassembled WGS sequence"/>
</dbReference>
<evidence type="ECO:0000313" key="7">
    <source>
        <dbReference type="EMBL" id="ROO30193.1"/>
    </source>
</evidence>
<feature type="DNA-binding region" description="H-T-H motif" evidence="4">
    <location>
        <begin position="62"/>
        <end position="81"/>
    </location>
</feature>
<dbReference type="Pfam" id="PF00440">
    <property type="entry name" value="TetR_N"/>
    <property type="match status" value="1"/>
</dbReference>
<keyword evidence="2 4" id="KW-0238">DNA-binding</keyword>
<dbReference type="Gene3D" id="1.10.10.60">
    <property type="entry name" value="Homeodomain-like"/>
    <property type="match status" value="1"/>
</dbReference>
<gene>
    <name evidence="7" type="ORF">SAHL_08365</name>
</gene>
<evidence type="ECO:0000259" key="6">
    <source>
        <dbReference type="PROSITE" id="PS50977"/>
    </source>
</evidence>
<evidence type="ECO:0000256" key="3">
    <source>
        <dbReference type="ARBA" id="ARBA00023163"/>
    </source>
</evidence>
<evidence type="ECO:0000256" key="5">
    <source>
        <dbReference type="SAM" id="MobiDB-lite"/>
    </source>
</evidence>
<dbReference type="InterPro" id="IPR009057">
    <property type="entry name" value="Homeodomain-like_sf"/>
</dbReference>
<dbReference type="GO" id="GO:0003677">
    <property type="term" value="F:DNA binding"/>
    <property type="evidence" value="ECO:0007669"/>
    <property type="project" value="UniProtKB-UniRule"/>
</dbReference>
<comment type="caution">
    <text evidence="7">The sequence shown here is derived from an EMBL/GenBank/DDBJ whole genome shotgun (WGS) entry which is preliminary data.</text>
</comment>
<evidence type="ECO:0000313" key="8">
    <source>
        <dbReference type="Proteomes" id="UP000285123"/>
    </source>
</evidence>
<dbReference type="Pfam" id="PF21943">
    <property type="entry name" value="TetR_C_46"/>
    <property type="match status" value="1"/>
</dbReference>
<dbReference type="PROSITE" id="PS50977">
    <property type="entry name" value="HTH_TETR_2"/>
    <property type="match status" value="1"/>
</dbReference>
<dbReference type="Gene3D" id="1.10.357.10">
    <property type="entry name" value="Tetracycline Repressor, domain 2"/>
    <property type="match status" value="1"/>
</dbReference>
<sequence length="248" mass="27852">MVAGWSRVEPMAARPDTMTRSADNPSAGTARRTAPRRGEARKALMQAALELVSTEANFSAISLRRIARQAGVVPTAFYRHFEDLDALGLTLVEETFRELRRLLQDADLSALPLKGLTRHSVELFAHHVRDNRLLFQFVVKERFSGTAPMRAAIHDEIRVLTHALAAIFARFDEFSHIAETDLRMLSDLVVNTVIALSERILEVAANHPEDTALMLRAEKQLRLIFMGVGQWESRPEDRDETDRSPADG</sequence>
<reference evidence="7 8" key="1">
    <citation type="submission" date="2013-10" db="EMBL/GenBank/DDBJ databases">
        <title>Salinisphaera halophila YIM 95161 Genome Sequencing.</title>
        <authorList>
            <person name="Lai Q."/>
            <person name="Li C."/>
            <person name="Shao Z."/>
        </authorList>
    </citation>
    <scope>NUCLEOTIDE SEQUENCE [LARGE SCALE GENOMIC DNA]</scope>
    <source>
        <strain evidence="7 8">YIM 95161</strain>
    </source>
</reference>
<dbReference type="InterPro" id="IPR050692">
    <property type="entry name" value="HTH_transcr_repressor_FabR"/>
</dbReference>
<keyword evidence="1" id="KW-0805">Transcription regulation</keyword>
<dbReference type="SUPFAM" id="SSF46689">
    <property type="entry name" value="Homeodomain-like"/>
    <property type="match status" value="1"/>
</dbReference>
<organism evidence="7 8">
    <name type="scientific">Salinisphaera orenii YIM 95161</name>
    <dbReference type="NCBI Taxonomy" id="1051139"/>
    <lineage>
        <taxon>Bacteria</taxon>
        <taxon>Pseudomonadati</taxon>
        <taxon>Pseudomonadota</taxon>
        <taxon>Gammaproteobacteria</taxon>
        <taxon>Salinisphaerales</taxon>
        <taxon>Salinisphaeraceae</taxon>
        <taxon>Salinisphaera</taxon>
    </lineage>
</organism>
<keyword evidence="3" id="KW-0804">Transcription</keyword>
<dbReference type="PANTHER" id="PTHR47752:SF1">
    <property type="entry name" value="HTH-TYPE TRANSCRIPTIONAL REPRESSOR FABR"/>
    <property type="match status" value="1"/>
</dbReference>
<evidence type="ECO:0000256" key="4">
    <source>
        <dbReference type="PROSITE-ProRule" id="PRU00335"/>
    </source>
</evidence>
<dbReference type="AlphaFoldDB" id="A0A423PX50"/>
<dbReference type="PANTHER" id="PTHR47752">
    <property type="entry name" value="HTH-TYPE TRANSCRIPTIONAL REPRESSOR FABR"/>
    <property type="match status" value="1"/>
</dbReference>